<dbReference type="GO" id="GO:0005737">
    <property type="term" value="C:cytoplasm"/>
    <property type="evidence" value="ECO:0007669"/>
    <property type="project" value="TreeGrafter"/>
</dbReference>
<gene>
    <name evidence="8" type="primary">LgM4147LRVhigh.32.01860.01640</name>
    <name evidence="8" type="ORF">BN36_3257190</name>
</gene>
<dbReference type="PANTHER" id="PTHR45705">
    <property type="entry name" value="FI20236P1"/>
    <property type="match status" value="1"/>
</dbReference>
<dbReference type="EMBL" id="CALQ01001521">
    <property type="protein sequence ID" value="CCM18231.1"/>
    <property type="molecule type" value="Genomic_DNA"/>
</dbReference>
<feature type="compositionally biased region" description="Basic and acidic residues" evidence="6">
    <location>
        <begin position="148"/>
        <end position="166"/>
    </location>
</feature>
<dbReference type="FunFam" id="1.10.220.150:FF:000009">
    <property type="entry name" value="stromal membrane-associated protein 1 isoform X1"/>
    <property type="match status" value="1"/>
</dbReference>
<evidence type="ECO:0000313" key="8">
    <source>
        <dbReference type="EMBL" id="CCM18231.1"/>
    </source>
</evidence>
<feature type="compositionally biased region" description="Polar residues" evidence="6">
    <location>
        <begin position="688"/>
        <end position="713"/>
    </location>
</feature>
<dbReference type="Gene3D" id="1.10.220.150">
    <property type="entry name" value="Arf GTPase activating protein"/>
    <property type="match status" value="1"/>
</dbReference>
<dbReference type="AlphaFoldDB" id="A0A1E1J3R1"/>
<dbReference type="InterPro" id="IPR001164">
    <property type="entry name" value="ArfGAP_dom"/>
</dbReference>
<dbReference type="InterPro" id="IPR037278">
    <property type="entry name" value="ARFGAP/RecO"/>
</dbReference>
<evidence type="ECO:0000256" key="2">
    <source>
        <dbReference type="ARBA" id="ARBA00022723"/>
    </source>
</evidence>
<keyword evidence="4" id="KW-0862">Zinc</keyword>
<feature type="domain" description="Arf-GAP" evidence="7">
    <location>
        <begin position="17"/>
        <end position="142"/>
    </location>
</feature>
<dbReference type="CDD" id="cd08204">
    <property type="entry name" value="ArfGap"/>
    <property type="match status" value="1"/>
</dbReference>
<dbReference type="SUPFAM" id="SSF57863">
    <property type="entry name" value="ArfGap/RecO-like zinc finger"/>
    <property type="match status" value="1"/>
</dbReference>
<dbReference type="InterPro" id="IPR051718">
    <property type="entry name" value="ARF_GTPase-activating"/>
</dbReference>
<organism evidence="8">
    <name type="scientific">Leishmania guyanensis</name>
    <dbReference type="NCBI Taxonomy" id="5670"/>
    <lineage>
        <taxon>Eukaryota</taxon>
        <taxon>Discoba</taxon>
        <taxon>Euglenozoa</taxon>
        <taxon>Kinetoplastea</taxon>
        <taxon>Metakinetoplastina</taxon>
        <taxon>Trypanosomatida</taxon>
        <taxon>Trypanosomatidae</taxon>
        <taxon>Leishmaniinae</taxon>
        <taxon>Leishmania</taxon>
        <taxon>Leishmania guyanensis species complex</taxon>
    </lineage>
</organism>
<evidence type="ECO:0000256" key="3">
    <source>
        <dbReference type="ARBA" id="ARBA00022771"/>
    </source>
</evidence>
<evidence type="ECO:0000256" key="4">
    <source>
        <dbReference type="ARBA" id="ARBA00022833"/>
    </source>
</evidence>
<dbReference type="GO" id="GO:0008270">
    <property type="term" value="F:zinc ion binding"/>
    <property type="evidence" value="ECO:0007669"/>
    <property type="project" value="UniProtKB-KW"/>
</dbReference>
<dbReference type="PANTHER" id="PTHR45705:SF1">
    <property type="entry name" value="FI20236P1"/>
    <property type="match status" value="1"/>
</dbReference>
<feature type="region of interest" description="Disordered" evidence="6">
    <location>
        <begin position="385"/>
        <end position="417"/>
    </location>
</feature>
<feature type="region of interest" description="Disordered" evidence="6">
    <location>
        <begin position="462"/>
        <end position="482"/>
    </location>
</feature>
<feature type="region of interest" description="Disordered" evidence="6">
    <location>
        <begin position="146"/>
        <end position="166"/>
    </location>
</feature>
<feature type="region of interest" description="Disordered" evidence="6">
    <location>
        <begin position="680"/>
        <end position="713"/>
    </location>
</feature>
<keyword evidence="3 5" id="KW-0863">Zinc-finger</keyword>
<dbReference type="InterPro" id="IPR038508">
    <property type="entry name" value="ArfGAP_dom_sf"/>
</dbReference>
<protein>
    <recommendedName>
        <fullName evidence="7">Arf-GAP domain-containing protein</fullName>
    </recommendedName>
</protein>
<accession>A0A1E1J3R1</accession>
<keyword evidence="1" id="KW-0343">GTPase activation</keyword>
<evidence type="ECO:0000256" key="6">
    <source>
        <dbReference type="SAM" id="MobiDB-lite"/>
    </source>
</evidence>
<feature type="compositionally biased region" description="Basic residues" evidence="6">
    <location>
        <begin position="391"/>
        <end position="401"/>
    </location>
</feature>
<dbReference type="GO" id="GO:0005096">
    <property type="term" value="F:GTPase activator activity"/>
    <property type="evidence" value="ECO:0007669"/>
    <property type="project" value="UniProtKB-KW"/>
</dbReference>
<reference evidence="8" key="1">
    <citation type="submission" date="2012-08" db="EMBL/GenBank/DDBJ databases">
        <title>Comparative genomics of metastatic and non-metastatic Leishmania guyanensis provides insights into polygenic factors involved in Leishmania RNA virus infection.</title>
        <authorList>
            <person name="Smith D."/>
            <person name="Hertz-Fowler C."/>
            <person name="Martin R."/>
            <person name="Dickens N."/>
            <person name="Fasel N."/>
            <person name="Falquet L."/>
            <person name="Beverley S."/>
            <person name="Zangger H."/>
            <person name="Calderon-Copete S."/>
            <person name="Mottram J."/>
            <person name="Xenarios I."/>
        </authorList>
    </citation>
    <scope>NUCLEOTIDE SEQUENCE</scope>
    <source>
        <strain evidence="8">MHOM/BR/75/M4147/SSU:IR2SAT-LUC</strain>
    </source>
</reference>
<dbReference type="PROSITE" id="PS50115">
    <property type="entry name" value="ARFGAP"/>
    <property type="match status" value="1"/>
</dbReference>
<dbReference type="Pfam" id="PF01412">
    <property type="entry name" value="ArfGap"/>
    <property type="match status" value="1"/>
</dbReference>
<evidence type="ECO:0000259" key="7">
    <source>
        <dbReference type="PROSITE" id="PS50115"/>
    </source>
</evidence>
<sequence>MASILRQSKEVQDQHKRQLLALLKHPDNAECMDCCARNPTWASVNFGIFICIRCSGLHRQLGVHITKVKSCTMDLWEPEQIAFMSEMGNQRAKRAFEATIPASYVKPAERDASVKVMKWIRLKYVQRRYYRPLPLPAADANAEGAVDLPKDAKPEKAPKAGEATERVKAVTPTKAVVKTVPLTFNPVASTPAATHSHHPVLGVSTVLSTTLNASCAPTEKMAAILDWLCSTMPYVMAEDFENLSTLLVPPVPAAKNSALNNGSSPAAVMLKTPSASTPVTTIAPTTAVEQDAASLVLTSAPREAGKSHAMAMGCSTAKQRQLTPPIRGLGAVLNDATVPAETQESASGHHEKVQTATSSLHLDPIPDTKLVVRADSVVETAPNGEATAAVRPHRHRRKRRSLKDTLQRSHLPSALPFPLSSIPQALTVLPFLSAPSPPMETARVEPSCSSRQDVERIRNAAHHGGKQHGYGSEPLPEPPRQLPTQQPVLRPAHGPTGTFVLSDRHETCASTPVAPLLLPSQEPMMPITSTEPALAGSTLVEQSTHVIPSVKDLTCTQGVASMTPSFTSGQSAVAAAVALTPMQPPFTEPTLAGALHSQDDAWQTDRLVLFSGKSYGLCSSQRVLFSPPAVDEEWRVPQPKIRSPNFSFSEELRPRQPAFEKWVKRVPNTSITRIRGSLLSPIAEDGSTAPQTPSAQLDQPHTDDTPTLSGVLQTQRHLEERLRVLKEQFRQRSDLR</sequence>
<keyword evidence="2" id="KW-0479">Metal-binding</keyword>
<proteinExistence type="predicted"/>
<name>A0A1E1J3R1_LEIGU</name>
<dbReference type="SMART" id="SM00105">
    <property type="entry name" value="ArfGap"/>
    <property type="match status" value="1"/>
</dbReference>
<dbReference type="PRINTS" id="PR00405">
    <property type="entry name" value="REVINTRACTNG"/>
</dbReference>
<evidence type="ECO:0000256" key="5">
    <source>
        <dbReference type="PROSITE-ProRule" id="PRU00288"/>
    </source>
</evidence>
<evidence type="ECO:0000256" key="1">
    <source>
        <dbReference type="ARBA" id="ARBA00022468"/>
    </source>
</evidence>